<proteinExistence type="inferred from homology"/>
<comment type="caution">
    <text evidence="6">The sequence shown here is derived from an EMBL/GenBank/DDBJ whole genome shotgun (WGS) entry which is preliminary data.</text>
</comment>
<evidence type="ECO:0000313" key="6">
    <source>
        <dbReference type="EMBL" id="MXO83949.1"/>
    </source>
</evidence>
<dbReference type="GO" id="GO:0003700">
    <property type="term" value="F:DNA-binding transcription factor activity"/>
    <property type="evidence" value="ECO:0007669"/>
    <property type="project" value="InterPro"/>
</dbReference>
<comment type="similarity">
    <text evidence="4">Belongs to the GbsR family.</text>
</comment>
<keyword evidence="7" id="KW-1185">Reference proteome</keyword>
<dbReference type="AlphaFoldDB" id="A0A844ZDU0"/>
<evidence type="ECO:0000256" key="3">
    <source>
        <dbReference type="ARBA" id="ARBA00023163"/>
    </source>
</evidence>
<evidence type="ECO:0000256" key="2">
    <source>
        <dbReference type="ARBA" id="ARBA00023125"/>
    </source>
</evidence>
<dbReference type="InterPro" id="IPR036390">
    <property type="entry name" value="WH_DNA-bd_sf"/>
</dbReference>
<dbReference type="RefSeq" id="WP_160614248.1">
    <property type="nucleotide sequence ID" value="NZ_JAUFQM010000001.1"/>
</dbReference>
<feature type="domain" description="HTH marR-type" evidence="5">
    <location>
        <begin position="29"/>
        <end position="87"/>
    </location>
</feature>
<dbReference type="OrthoDB" id="9792628at2"/>
<dbReference type="SUPFAM" id="SSF46785">
    <property type="entry name" value="Winged helix' DNA-binding domain"/>
    <property type="match status" value="1"/>
</dbReference>
<keyword evidence="3 4" id="KW-0804">Transcription</keyword>
<keyword evidence="2 4" id="KW-0238">DNA-binding</keyword>
<dbReference type="Pfam" id="PF12802">
    <property type="entry name" value="MarR_2"/>
    <property type="match status" value="1"/>
</dbReference>
<protein>
    <recommendedName>
        <fullName evidence="4">HTH-type transcriptional regulator</fullName>
    </recommendedName>
</protein>
<accession>A0A844ZDU0</accession>
<evidence type="ECO:0000256" key="1">
    <source>
        <dbReference type="ARBA" id="ARBA00023015"/>
    </source>
</evidence>
<reference evidence="6 7" key="1">
    <citation type="submission" date="2019-12" db="EMBL/GenBank/DDBJ databases">
        <title>Genomic-based taxomic classification of the family Erythrobacteraceae.</title>
        <authorList>
            <person name="Xu L."/>
        </authorList>
    </citation>
    <scope>NUCLEOTIDE SEQUENCE [LARGE SCALE GENOMIC DNA]</scope>
    <source>
        <strain evidence="6 7">KCTC 42006</strain>
    </source>
</reference>
<dbReference type="InterPro" id="IPR052362">
    <property type="entry name" value="HTH-GbsR_regulator"/>
</dbReference>
<dbReference type="InterPro" id="IPR026282">
    <property type="entry name" value="MJ1563"/>
</dbReference>
<evidence type="ECO:0000256" key="4">
    <source>
        <dbReference type="PIRNR" id="PIRNR006707"/>
    </source>
</evidence>
<dbReference type="EMBL" id="WTYZ01000001">
    <property type="protein sequence ID" value="MXO83949.1"/>
    <property type="molecule type" value="Genomic_DNA"/>
</dbReference>
<dbReference type="InterPro" id="IPR036388">
    <property type="entry name" value="WH-like_DNA-bd_sf"/>
</dbReference>
<dbReference type="PANTHER" id="PTHR38465:SF1">
    <property type="entry name" value="HTH-TYPE TRANSCRIPTIONAL REGULATOR MJ1563-RELATED"/>
    <property type="match status" value="1"/>
</dbReference>
<dbReference type="InterPro" id="IPR000835">
    <property type="entry name" value="HTH_MarR-typ"/>
</dbReference>
<dbReference type="GO" id="GO:0003677">
    <property type="term" value="F:DNA binding"/>
    <property type="evidence" value="ECO:0007669"/>
    <property type="project" value="UniProtKB-UniRule"/>
</dbReference>
<evidence type="ECO:0000259" key="5">
    <source>
        <dbReference type="Pfam" id="PF12802"/>
    </source>
</evidence>
<gene>
    <name evidence="6" type="ORF">GRI35_11290</name>
</gene>
<sequence length="188" mass="21236">MTEINVESRLSPSVAKFVLHWGDLGNQWGVNRSVAQIHALLFISDDPQTAEDIAAKLSMARSNVSNSLRELLGWRLIHRVPIFGDRRDHYAAEADIWEMATRIAQGRKEREIDPAEQALKSCLAEAQRDDQVSLQAREKLESMLGFVSTMSRWHDEMLNVPKPALMALIKMGSGITRLINWGSKSKEK</sequence>
<dbReference type="PANTHER" id="PTHR38465">
    <property type="entry name" value="HTH-TYPE TRANSCRIPTIONAL REGULATOR MJ1563-RELATED"/>
    <property type="match status" value="1"/>
</dbReference>
<dbReference type="Gene3D" id="1.10.10.10">
    <property type="entry name" value="Winged helix-like DNA-binding domain superfamily/Winged helix DNA-binding domain"/>
    <property type="match status" value="1"/>
</dbReference>
<organism evidence="6 7">
    <name type="scientific">Pontixanthobacter aestiaquae</name>
    <dbReference type="NCBI Taxonomy" id="1509367"/>
    <lineage>
        <taxon>Bacteria</taxon>
        <taxon>Pseudomonadati</taxon>
        <taxon>Pseudomonadota</taxon>
        <taxon>Alphaproteobacteria</taxon>
        <taxon>Sphingomonadales</taxon>
        <taxon>Erythrobacteraceae</taxon>
        <taxon>Pontixanthobacter</taxon>
    </lineage>
</organism>
<keyword evidence="1 4" id="KW-0805">Transcription regulation</keyword>
<name>A0A844ZDU0_9SPHN</name>
<dbReference type="Proteomes" id="UP000460290">
    <property type="component" value="Unassembled WGS sequence"/>
</dbReference>
<dbReference type="PIRSF" id="PIRSF006707">
    <property type="entry name" value="MJ1563"/>
    <property type="match status" value="1"/>
</dbReference>
<evidence type="ECO:0000313" key="7">
    <source>
        <dbReference type="Proteomes" id="UP000460290"/>
    </source>
</evidence>